<organism evidence="1 2">
    <name type="scientific">Ficus carica</name>
    <name type="common">Common fig</name>
    <dbReference type="NCBI Taxonomy" id="3494"/>
    <lineage>
        <taxon>Eukaryota</taxon>
        <taxon>Viridiplantae</taxon>
        <taxon>Streptophyta</taxon>
        <taxon>Embryophyta</taxon>
        <taxon>Tracheophyta</taxon>
        <taxon>Spermatophyta</taxon>
        <taxon>Magnoliopsida</taxon>
        <taxon>eudicotyledons</taxon>
        <taxon>Gunneridae</taxon>
        <taxon>Pentapetalae</taxon>
        <taxon>rosids</taxon>
        <taxon>fabids</taxon>
        <taxon>Rosales</taxon>
        <taxon>Moraceae</taxon>
        <taxon>Ficeae</taxon>
        <taxon>Ficus</taxon>
    </lineage>
</organism>
<evidence type="ECO:0000313" key="2">
    <source>
        <dbReference type="Proteomes" id="UP001187192"/>
    </source>
</evidence>
<proteinExistence type="predicted"/>
<reference evidence="1" key="1">
    <citation type="submission" date="2023-07" db="EMBL/GenBank/DDBJ databases">
        <title>draft genome sequence of fig (Ficus carica).</title>
        <authorList>
            <person name="Takahashi T."/>
            <person name="Nishimura K."/>
        </authorList>
    </citation>
    <scope>NUCLEOTIDE SEQUENCE</scope>
</reference>
<dbReference type="Proteomes" id="UP001187192">
    <property type="component" value="Unassembled WGS sequence"/>
</dbReference>
<sequence length="108" mass="11931">MPVALFGLISCLALWDVFKFCSEKWGLDRYPVTRECVVRLSQCVGAVILMYSNVQMALFCALGISYAGHDCFIVRVWNPKTGASGAGMPGERDGRNFKIAADREFLAC</sequence>
<dbReference type="AlphaFoldDB" id="A0AA88AJX4"/>
<accession>A0AA88AJX4</accession>
<keyword evidence="2" id="KW-1185">Reference proteome</keyword>
<protein>
    <submittedName>
        <fullName evidence="1">Uncharacterized protein</fullName>
    </submittedName>
</protein>
<name>A0AA88AJX4_FICCA</name>
<evidence type="ECO:0000313" key="1">
    <source>
        <dbReference type="EMBL" id="GMN54482.1"/>
    </source>
</evidence>
<comment type="caution">
    <text evidence="1">The sequence shown here is derived from an EMBL/GenBank/DDBJ whole genome shotgun (WGS) entry which is preliminary data.</text>
</comment>
<gene>
    <name evidence="1" type="ORF">TIFTF001_023609</name>
</gene>
<dbReference type="EMBL" id="BTGU01000051">
    <property type="protein sequence ID" value="GMN54482.1"/>
    <property type="molecule type" value="Genomic_DNA"/>
</dbReference>